<dbReference type="InterPro" id="IPR045087">
    <property type="entry name" value="Cu-oxidase_fam"/>
</dbReference>
<comment type="caution">
    <text evidence="9">The sequence shown here is derived from an EMBL/GenBank/DDBJ whole genome shotgun (WGS) entry which is preliminary data.</text>
</comment>
<evidence type="ECO:0000259" key="7">
    <source>
        <dbReference type="Pfam" id="PF07731"/>
    </source>
</evidence>
<dbReference type="AlphaFoldDB" id="A0A9W8GRV6"/>
<name>A0A9W8GRV6_9FUNG</name>
<dbReference type="PROSITE" id="PS00079">
    <property type="entry name" value="MULTICOPPER_OXIDASE1"/>
    <property type="match status" value="1"/>
</dbReference>
<dbReference type="Pfam" id="PF07731">
    <property type="entry name" value="Cu-oxidase_2"/>
    <property type="match status" value="2"/>
</dbReference>
<evidence type="ECO:0000256" key="1">
    <source>
        <dbReference type="ARBA" id="ARBA00010609"/>
    </source>
</evidence>
<organism evidence="9 10">
    <name type="scientific">Coemansia spiralis</name>
    <dbReference type="NCBI Taxonomy" id="417178"/>
    <lineage>
        <taxon>Eukaryota</taxon>
        <taxon>Fungi</taxon>
        <taxon>Fungi incertae sedis</taxon>
        <taxon>Zoopagomycota</taxon>
        <taxon>Kickxellomycotina</taxon>
        <taxon>Kickxellomycetes</taxon>
        <taxon>Kickxellales</taxon>
        <taxon>Kickxellaceae</taxon>
        <taxon>Coemansia</taxon>
    </lineage>
</organism>
<keyword evidence="4" id="KW-0186">Copper</keyword>
<evidence type="ECO:0000256" key="3">
    <source>
        <dbReference type="ARBA" id="ARBA00023002"/>
    </source>
</evidence>
<comment type="similarity">
    <text evidence="1">Belongs to the multicopper oxidase family.</text>
</comment>
<keyword evidence="5" id="KW-0732">Signal</keyword>
<dbReference type="PROSITE" id="PS00080">
    <property type="entry name" value="MULTICOPPER_OXIDASE2"/>
    <property type="match status" value="2"/>
</dbReference>
<dbReference type="OrthoDB" id="2121828at2759"/>
<feature type="domain" description="Plastocyanin-like" evidence="8">
    <location>
        <begin position="566"/>
        <end position="673"/>
    </location>
</feature>
<dbReference type="InterPro" id="IPR011706">
    <property type="entry name" value="Cu-oxidase_C"/>
</dbReference>
<feature type="domain" description="Plastocyanin-like" evidence="7">
    <location>
        <begin position="895"/>
        <end position="1029"/>
    </location>
</feature>
<dbReference type="Pfam" id="PF00394">
    <property type="entry name" value="Cu-oxidase"/>
    <property type="match status" value="2"/>
</dbReference>
<evidence type="ECO:0000256" key="2">
    <source>
        <dbReference type="ARBA" id="ARBA00022723"/>
    </source>
</evidence>
<dbReference type="PANTHER" id="PTHR11709:SF361">
    <property type="entry name" value="IRON TRANSPORT MULTICOPPER OXIDASE FET3"/>
    <property type="match status" value="1"/>
</dbReference>
<accession>A0A9W8GRV6</accession>
<feature type="domain" description="Plastocyanin-like" evidence="6">
    <location>
        <begin position="683"/>
        <end position="808"/>
    </location>
</feature>
<evidence type="ECO:0000313" key="9">
    <source>
        <dbReference type="EMBL" id="KAJ2690644.1"/>
    </source>
</evidence>
<keyword evidence="10" id="KW-1185">Reference proteome</keyword>
<dbReference type="InterPro" id="IPR008972">
    <property type="entry name" value="Cupredoxin"/>
</dbReference>
<keyword evidence="3" id="KW-0560">Oxidoreductase</keyword>
<evidence type="ECO:0000256" key="4">
    <source>
        <dbReference type="ARBA" id="ARBA00023008"/>
    </source>
</evidence>
<evidence type="ECO:0000313" key="10">
    <source>
        <dbReference type="Proteomes" id="UP001151516"/>
    </source>
</evidence>
<proteinExistence type="inferred from homology"/>
<protein>
    <submittedName>
        <fullName evidence="9">Ferroxidase fet3</fullName>
    </submittedName>
</protein>
<dbReference type="Proteomes" id="UP001151516">
    <property type="component" value="Unassembled WGS sequence"/>
</dbReference>
<feature type="signal peptide" evidence="5">
    <location>
        <begin position="1"/>
        <end position="23"/>
    </location>
</feature>
<evidence type="ECO:0000259" key="6">
    <source>
        <dbReference type="Pfam" id="PF00394"/>
    </source>
</evidence>
<dbReference type="GO" id="GO:0016491">
    <property type="term" value="F:oxidoreductase activity"/>
    <property type="evidence" value="ECO:0007669"/>
    <property type="project" value="UniProtKB-KW"/>
</dbReference>
<dbReference type="InterPro" id="IPR001117">
    <property type="entry name" value="Cu-oxidase_2nd"/>
</dbReference>
<evidence type="ECO:0000259" key="8">
    <source>
        <dbReference type="Pfam" id="PF07732"/>
    </source>
</evidence>
<feature type="domain" description="Plastocyanin-like" evidence="6">
    <location>
        <begin position="155"/>
        <end position="279"/>
    </location>
</feature>
<dbReference type="Pfam" id="PF07732">
    <property type="entry name" value="Cu-oxidase_3"/>
    <property type="match status" value="2"/>
</dbReference>
<feature type="chain" id="PRO_5040873938" evidence="5">
    <location>
        <begin position="24"/>
        <end position="1078"/>
    </location>
</feature>
<dbReference type="PANTHER" id="PTHR11709">
    <property type="entry name" value="MULTI-COPPER OXIDASE"/>
    <property type="match status" value="1"/>
</dbReference>
<dbReference type="InterPro" id="IPR011707">
    <property type="entry name" value="Cu-oxidase-like_N"/>
</dbReference>
<sequence length="1078" mass="120195">MRGLYPRAVAALLLLCQAQSALGKRVVVNWDVGYVNVNRDGAKMRRAIGVNGELPIPPVFATKGDTLILNVANSLDETTSVHAHGLFQNGTSYLDGPAMVNQCGIPPGESFSYEYMIDQPGTYWLHGHDHHQNSDGFRAPLVIYDNHNPFDYDEDILLSFEDWYKEEFAERAKITLDPSFSFPPPHGYGHALINGYNGNHTKPIYFQPGKTYRLRLVNMGTLRWFQFTLPGHEMRVIEMDGIDIEPQVVEGLDMAPAQRYSVLVTARNSVEFNYRYNATMYASFVPPTDGLEPRVYLGDIIYREGAPFRMSNSNSQPWFVDDLDLHSLDGEPALPVDRSIRMMIGNNPYSTGQHLDHINNVTYSPPKVPTLYTALTMGEMAMTPRVYGPQTGAVILKHLEVVEVTIHNPNDMPHPLHLHGHAFQIIEYGLAESTFPIPAAFLNTPTRRFSGSPAKRDTMSIPKYQYIKLRFRADNPGVWFMHCHLDVHFIMGMAMVFVEAPDVLQKTMTVPPQMLNLCKRQGVHTWGNAAGNDGYNFGGLLDPPRIRASAARVSVYWDVGFVNIDRVGYGTVRGIGVNGTLPIPPVTLTAGDTLALTVHNSLDMTTSVHAHGLFQKGTSYMDGPASVTQCGIPPGDNFTYEYVVEQAGTFWLHGHDHHQNSDGLRTPLVVYDRGAPPVTYGEEMLFAFEDWYPETFAERAKITLDPDLPFPPTHGYGWGLINGVNGNDTRPIYFTPGRTYRLRLINMSATMWYQFSLPGHVLQVVEIDGEYTEPREVDGVEMGPAQRYSVLVTAHSTNTFNYHYNATMFASFIPPAPGLAPRIFIGNVIYKHGAPFIRSDPYDGSFRWAKDIELHAMDGEPALPVNRSLSLAIGNNLYSTRQHLDHFNNITYASPITPSLYTALSMGDMAMDERVYGPQPHAIILKHNEVVELTINNPNSLPHPLHLHGHSFQITEYGPADLLVPNNLTAAAIIQNTGVPARRDTMVIPPYQYIKVRFKADNPGVWLLHCHMDIHFVLGMAMTFIEAPDVLQRTQTVPPEMLNLCAKQGIRTTGNAAGNEGLNFTGLPPVPVFVSRSG</sequence>
<dbReference type="Gene3D" id="2.60.40.420">
    <property type="entry name" value="Cupredoxins - blue copper proteins"/>
    <property type="match status" value="6"/>
</dbReference>
<reference evidence="9" key="1">
    <citation type="submission" date="2022-07" db="EMBL/GenBank/DDBJ databases">
        <title>Phylogenomic reconstructions and comparative analyses of Kickxellomycotina fungi.</title>
        <authorList>
            <person name="Reynolds N.K."/>
            <person name="Stajich J.E."/>
            <person name="Barry K."/>
            <person name="Grigoriev I.V."/>
            <person name="Crous P."/>
            <person name="Smith M.E."/>
        </authorList>
    </citation>
    <scope>NUCLEOTIDE SEQUENCE</scope>
    <source>
        <strain evidence="9">CBS 109367</strain>
    </source>
</reference>
<dbReference type="GO" id="GO:0005507">
    <property type="term" value="F:copper ion binding"/>
    <property type="evidence" value="ECO:0007669"/>
    <property type="project" value="InterPro"/>
</dbReference>
<gene>
    <name evidence="9" type="primary">FET3_2</name>
    <name evidence="9" type="ORF">IWW39_000586</name>
</gene>
<feature type="domain" description="Plastocyanin-like" evidence="8">
    <location>
        <begin position="32"/>
        <end position="146"/>
    </location>
</feature>
<dbReference type="InterPro" id="IPR002355">
    <property type="entry name" value="Cu_oxidase_Cu_BS"/>
</dbReference>
<dbReference type="EMBL" id="JANBTX010000009">
    <property type="protein sequence ID" value="KAJ2690644.1"/>
    <property type="molecule type" value="Genomic_DNA"/>
</dbReference>
<dbReference type="InterPro" id="IPR033138">
    <property type="entry name" value="Cu_oxidase_CS"/>
</dbReference>
<dbReference type="SUPFAM" id="SSF49503">
    <property type="entry name" value="Cupredoxins"/>
    <property type="match status" value="6"/>
</dbReference>
<evidence type="ECO:0000256" key="5">
    <source>
        <dbReference type="SAM" id="SignalP"/>
    </source>
</evidence>
<feature type="domain" description="Plastocyanin-like" evidence="7">
    <location>
        <begin position="364"/>
        <end position="502"/>
    </location>
</feature>
<keyword evidence="2" id="KW-0479">Metal-binding</keyword>